<gene>
    <name evidence="4" type="ORF">ACFQ34_02165</name>
</gene>
<comment type="caution">
    <text evidence="4">The sequence shown here is derived from an EMBL/GenBank/DDBJ whole genome shotgun (WGS) entry which is preliminary data.</text>
</comment>
<dbReference type="RefSeq" id="WP_346091742.1">
    <property type="nucleotide sequence ID" value="NZ_BAABKS010000035.1"/>
</dbReference>
<accession>A0ABW3VBM4</accession>
<sequence length="105" mass="11042">MSVNNQGRVTIPAQVRRAAGIEPGDSVLIHVEDGRVVIETRAQLAARVRREVAAAWEGTGSVVDELAAERRAEARAEAGGITAADERPDADDATGGADDDPDPER</sequence>
<protein>
    <submittedName>
        <fullName evidence="4">AbrB/MazE/SpoVT family DNA-binding domain-containing protein</fullName>
    </submittedName>
</protein>
<dbReference type="SUPFAM" id="SSF89447">
    <property type="entry name" value="AbrB/MazE/MraZ-like"/>
    <property type="match status" value="1"/>
</dbReference>
<proteinExistence type="predicted"/>
<dbReference type="InterPro" id="IPR037914">
    <property type="entry name" value="SpoVT-AbrB_sf"/>
</dbReference>
<reference evidence="5" key="1">
    <citation type="journal article" date="2019" name="Int. J. Syst. Evol. Microbiol.">
        <title>The Global Catalogue of Microorganisms (GCM) 10K type strain sequencing project: providing services to taxonomists for standard genome sequencing and annotation.</title>
        <authorList>
            <consortium name="The Broad Institute Genomics Platform"/>
            <consortium name="The Broad Institute Genome Sequencing Center for Infectious Disease"/>
            <person name="Wu L."/>
            <person name="Ma J."/>
        </authorList>
    </citation>
    <scope>NUCLEOTIDE SEQUENCE [LARGE SCALE GENOMIC DNA]</scope>
    <source>
        <strain evidence="5">CCUG 49018</strain>
    </source>
</reference>
<feature type="region of interest" description="Disordered" evidence="2">
    <location>
        <begin position="71"/>
        <end position="105"/>
    </location>
</feature>
<keyword evidence="1 4" id="KW-0238">DNA-binding</keyword>
<dbReference type="GO" id="GO:0003677">
    <property type="term" value="F:DNA binding"/>
    <property type="evidence" value="ECO:0007669"/>
    <property type="project" value="UniProtKB-KW"/>
</dbReference>
<keyword evidence="5" id="KW-1185">Reference proteome</keyword>
<evidence type="ECO:0000313" key="5">
    <source>
        <dbReference type="Proteomes" id="UP001597182"/>
    </source>
</evidence>
<evidence type="ECO:0000256" key="2">
    <source>
        <dbReference type="SAM" id="MobiDB-lite"/>
    </source>
</evidence>
<feature type="domain" description="SpoVT-AbrB" evidence="3">
    <location>
        <begin position="1"/>
        <end position="43"/>
    </location>
</feature>
<dbReference type="NCBIfam" id="TIGR01439">
    <property type="entry name" value="lp_hng_hel_AbrB"/>
    <property type="match status" value="1"/>
</dbReference>
<dbReference type="PROSITE" id="PS51740">
    <property type="entry name" value="SPOVT_ABRB"/>
    <property type="match status" value="1"/>
</dbReference>
<dbReference type="Pfam" id="PF04014">
    <property type="entry name" value="MazE_antitoxin"/>
    <property type="match status" value="1"/>
</dbReference>
<evidence type="ECO:0000313" key="4">
    <source>
        <dbReference type="EMBL" id="MFD1232078.1"/>
    </source>
</evidence>
<dbReference type="EMBL" id="JBHTMB010000013">
    <property type="protein sequence ID" value="MFD1232078.1"/>
    <property type="molecule type" value="Genomic_DNA"/>
</dbReference>
<dbReference type="InterPro" id="IPR007159">
    <property type="entry name" value="SpoVT-AbrB_dom"/>
</dbReference>
<dbReference type="SMART" id="SM00966">
    <property type="entry name" value="SpoVT_AbrB"/>
    <property type="match status" value="1"/>
</dbReference>
<organism evidence="4 5">
    <name type="scientific">Pseudonocardia benzenivorans</name>
    <dbReference type="NCBI Taxonomy" id="228005"/>
    <lineage>
        <taxon>Bacteria</taxon>
        <taxon>Bacillati</taxon>
        <taxon>Actinomycetota</taxon>
        <taxon>Actinomycetes</taxon>
        <taxon>Pseudonocardiales</taxon>
        <taxon>Pseudonocardiaceae</taxon>
        <taxon>Pseudonocardia</taxon>
    </lineage>
</organism>
<dbReference type="Gene3D" id="2.10.260.10">
    <property type="match status" value="1"/>
</dbReference>
<evidence type="ECO:0000256" key="1">
    <source>
        <dbReference type="PROSITE-ProRule" id="PRU01076"/>
    </source>
</evidence>
<evidence type="ECO:0000259" key="3">
    <source>
        <dbReference type="PROSITE" id="PS51740"/>
    </source>
</evidence>
<dbReference type="Proteomes" id="UP001597182">
    <property type="component" value="Unassembled WGS sequence"/>
</dbReference>
<name>A0ABW3VBM4_9PSEU</name>
<feature type="compositionally biased region" description="Acidic residues" evidence="2">
    <location>
        <begin position="88"/>
        <end position="105"/>
    </location>
</feature>